<keyword evidence="1" id="KW-0694">RNA-binding</keyword>
<dbReference type="GO" id="GO:0005730">
    <property type="term" value="C:nucleolus"/>
    <property type="evidence" value="ECO:0007669"/>
    <property type="project" value="TreeGrafter"/>
</dbReference>
<sequence>MPRIRIVSRSKPPPAAPLAGTVTSPLSSTYIASTAPSQSRGEDRHVSQKACISKHKGLQWDIFPSDLTTASPQGYRIDETEAGYASDVQEHHFNGAFDLLDEGRRAAGSIKRHLRSCSGQKKHYKDRHNKSYSENSHFRHCSPEINEYPSNCCVGQDKNVNAALELMEIRGGLSIQCQGHPKPCLKNRDPLEKTLNRASKTRRSRKETPEVIHGMFCARILCETQNSNNPNVFSPTGLKRQSIVNSSNVSFRDVDSSGHNAVTPRRQLAGLTSQSKLGFAAHVSFRDVDRERRNDKHDQQGDINTPFQMLDISDTFVEPDVGGVHLTPVTRSKRKRRRGYKKETLCAADADVLPTNDGSGSRTAATMSPLLDIDSGIEMNSQSSAYSIISYQTLEPMLDTRSSSAERRRFCTSPNFTYDPELSSQIPYYFKEPALEEYALTPADCDSVMNLLSTWDNEDAISPVLSWSEFDSFDDGLSRDESRPALLELTKFKIDDLTEEADDGLSRDESRPALLELTEEADDANPLIPSSLSGPPLIEIDYDSYLPAHVLMHVKRDLVSVLMEYGQTREVKVSFKDMERSGPHHASRFHTAAVVDGETFPTGSGSSKKNAKKAAAAQALKIMYDRGRKNLEVVNEMAHKKLRAMSDEEVGSHAHRVVLVSRHVLDTAEETQFINYSKDKIAAAFVLEYHGKMRVVGLGTGNRCILYQHMTLDGKRIIHSHAEIIARRAFLRYLYKQLQTYNGNRSHPIFTRSDTGKLKIRDKIQVHLYISRPPCGDAAAFPTISNFPNKMRAIRKQGQLRTIIDDGEGAIPTDFPVPAGANGKERLRIMTCSDKICRWNVLGVQGALLSHFLDPIYINSLVIGSHTGDQRGHVPRAVSGRLKCGRLHEVIQRPYRINSPDIHYPHDDLADNYNITKSKQYCITWSYGDIDAEVIDAITGVTNMEAMEEVIPSRISKITLYHLFQQVCKRYGRHDIANLDYLKAKRSATTFQRMKSFVGQHLAAMGFGQWYSLQETYGTDSLKCPGPC</sequence>
<evidence type="ECO:0000256" key="1">
    <source>
        <dbReference type="PROSITE-ProRule" id="PRU00266"/>
    </source>
</evidence>
<evidence type="ECO:0000259" key="3">
    <source>
        <dbReference type="PROSITE" id="PS50137"/>
    </source>
</evidence>
<dbReference type="Gene3D" id="3.30.160.20">
    <property type="match status" value="1"/>
</dbReference>
<dbReference type="AlphaFoldDB" id="A0AAV2HFA5"/>
<dbReference type="PROSITE" id="PS50137">
    <property type="entry name" value="DS_RBD"/>
    <property type="match status" value="1"/>
</dbReference>
<protein>
    <submittedName>
        <fullName evidence="5">Uncharacterized protein</fullName>
    </submittedName>
</protein>
<dbReference type="Proteomes" id="UP001497497">
    <property type="component" value="Unassembled WGS sequence"/>
</dbReference>
<dbReference type="GO" id="GO:0006382">
    <property type="term" value="P:adenosine to inosine editing"/>
    <property type="evidence" value="ECO:0007669"/>
    <property type="project" value="TreeGrafter"/>
</dbReference>
<keyword evidence="6" id="KW-1185">Reference proteome</keyword>
<comment type="caution">
    <text evidence="5">The sequence shown here is derived from an EMBL/GenBank/DDBJ whole genome shotgun (WGS) entry which is preliminary data.</text>
</comment>
<dbReference type="GO" id="GO:0006396">
    <property type="term" value="P:RNA processing"/>
    <property type="evidence" value="ECO:0007669"/>
    <property type="project" value="InterPro"/>
</dbReference>
<dbReference type="GO" id="GO:0008251">
    <property type="term" value="F:tRNA-specific adenosine deaminase activity"/>
    <property type="evidence" value="ECO:0007669"/>
    <property type="project" value="TreeGrafter"/>
</dbReference>
<evidence type="ECO:0000313" key="6">
    <source>
        <dbReference type="Proteomes" id="UP001497497"/>
    </source>
</evidence>
<dbReference type="PANTHER" id="PTHR10910">
    <property type="entry name" value="EUKARYOTE SPECIFIC DSRNA BINDING PROTEIN"/>
    <property type="match status" value="1"/>
</dbReference>
<dbReference type="PANTHER" id="PTHR10910:SF107">
    <property type="entry name" value="DOUBLE-STRANDED RNA-SPECIFIC ADENOSINE DEAMINASE"/>
    <property type="match status" value="1"/>
</dbReference>
<feature type="domain" description="A to I editase" evidence="4">
    <location>
        <begin position="697"/>
        <end position="1012"/>
    </location>
</feature>
<dbReference type="SMART" id="SM00358">
    <property type="entry name" value="DSRM"/>
    <property type="match status" value="1"/>
</dbReference>
<dbReference type="Pfam" id="PF00035">
    <property type="entry name" value="dsrm"/>
    <property type="match status" value="1"/>
</dbReference>
<name>A0AAV2HFA5_LYMST</name>
<dbReference type="SUPFAM" id="SSF54768">
    <property type="entry name" value="dsRNA-binding domain-like"/>
    <property type="match status" value="1"/>
</dbReference>
<feature type="domain" description="DRBM" evidence="3">
    <location>
        <begin position="557"/>
        <end position="625"/>
    </location>
</feature>
<dbReference type="InterPro" id="IPR002466">
    <property type="entry name" value="A_deamin"/>
</dbReference>
<dbReference type="EMBL" id="CAXITT010000105">
    <property type="protein sequence ID" value="CAL1532094.1"/>
    <property type="molecule type" value="Genomic_DNA"/>
</dbReference>
<gene>
    <name evidence="5" type="ORF">GSLYS_00006173001</name>
</gene>
<accession>A0AAV2HFA5</accession>
<feature type="region of interest" description="Disordered" evidence="2">
    <location>
        <begin position="1"/>
        <end position="23"/>
    </location>
</feature>
<feature type="region of interest" description="Disordered" evidence="2">
    <location>
        <begin position="250"/>
        <end position="269"/>
    </location>
</feature>
<dbReference type="GO" id="GO:0003725">
    <property type="term" value="F:double-stranded RNA binding"/>
    <property type="evidence" value="ECO:0007669"/>
    <property type="project" value="TreeGrafter"/>
</dbReference>
<organism evidence="5 6">
    <name type="scientific">Lymnaea stagnalis</name>
    <name type="common">Great pond snail</name>
    <name type="synonym">Helix stagnalis</name>
    <dbReference type="NCBI Taxonomy" id="6523"/>
    <lineage>
        <taxon>Eukaryota</taxon>
        <taxon>Metazoa</taxon>
        <taxon>Spiralia</taxon>
        <taxon>Lophotrochozoa</taxon>
        <taxon>Mollusca</taxon>
        <taxon>Gastropoda</taxon>
        <taxon>Heterobranchia</taxon>
        <taxon>Euthyneura</taxon>
        <taxon>Panpulmonata</taxon>
        <taxon>Hygrophila</taxon>
        <taxon>Lymnaeoidea</taxon>
        <taxon>Lymnaeidae</taxon>
        <taxon>Lymnaea</taxon>
    </lineage>
</organism>
<evidence type="ECO:0000259" key="4">
    <source>
        <dbReference type="PROSITE" id="PS50141"/>
    </source>
</evidence>
<dbReference type="InterPro" id="IPR014720">
    <property type="entry name" value="dsRBD_dom"/>
</dbReference>
<reference evidence="5 6" key="1">
    <citation type="submission" date="2024-04" db="EMBL/GenBank/DDBJ databases">
        <authorList>
            <consortium name="Genoscope - CEA"/>
            <person name="William W."/>
        </authorList>
    </citation>
    <scope>NUCLEOTIDE SEQUENCE [LARGE SCALE GENOMIC DNA]</scope>
</reference>
<dbReference type="GO" id="GO:0003726">
    <property type="term" value="F:double-stranded RNA adenosine deaminase activity"/>
    <property type="evidence" value="ECO:0007669"/>
    <property type="project" value="TreeGrafter"/>
</dbReference>
<evidence type="ECO:0000313" key="5">
    <source>
        <dbReference type="EMBL" id="CAL1532094.1"/>
    </source>
</evidence>
<dbReference type="Pfam" id="PF02137">
    <property type="entry name" value="A_deamin"/>
    <property type="match status" value="1"/>
</dbReference>
<proteinExistence type="predicted"/>
<evidence type="ECO:0000256" key="2">
    <source>
        <dbReference type="SAM" id="MobiDB-lite"/>
    </source>
</evidence>
<dbReference type="PROSITE" id="PS50141">
    <property type="entry name" value="A_DEAMIN_EDITASE"/>
    <property type="match status" value="1"/>
</dbReference>
<dbReference type="SMART" id="SM00552">
    <property type="entry name" value="ADEAMc"/>
    <property type="match status" value="1"/>
</dbReference>
<dbReference type="GO" id="GO:0005737">
    <property type="term" value="C:cytoplasm"/>
    <property type="evidence" value="ECO:0007669"/>
    <property type="project" value="TreeGrafter"/>
</dbReference>